<keyword evidence="3 9" id="KW-1003">Cell membrane</keyword>
<keyword evidence="8 9" id="KW-0012">Acyltransferase</keyword>
<dbReference type="UniPathway" id="UPA00666"/>
<dbReference type="GO" id="GO:0042158">
    <property type="term" value="P:lipoprotein biosynthetic process"/>
    <property type="evidence" value="ECO:0007669"/>
    <property type="project" value="UniProtKB-UniRule"/>
</dbReference>
<dbReference type="KEGG" id="nsm:JO391_12430"/>
<evidence type="ECO:0000256" key="6">
    <source>
        <dbReference type="ARBA" id="ARBA00022989"/>
    </source>
</evidence>
<proteinExistence type="inferred from homology"/>
<evidence type="ECO:0000256" key="8">
    <source>
        <dbReference type="ARBA" id="ARBA00023315"/>
    </source>
</evidence>
<feature type="transmembrane region" description="Helical" evidence="9">
    <location>
        <begin position="159"/>
        <end position="179"/>
    </location>
</feature>
<keyword evidence="4 9" id="KW-0808">Transferase</keyword>
<dbReference type="CDD" id="cd07571">
    <property type="entry name" value="ALP_N-acyl_transferase"/>
    <property type="match status" value="1"/>
</dbReference>
<evidence type="ECO:0000256" key="3">
    <source>
        <dbReference type="ARBA" id="ARBA00022475"/>
    </source>
</evidence>
<keyword evidence="12" id="KW-1185">Reference proteome</keyword>
<dbReference type="PANTHER" id="PTHR38686">
    <property type="entry name" value="APOLIPOPROTEIN N-ACYLTRANSFERASE"/>
    <property type="match status" value="1"/>
</dbReference>
<reference evidence="11" key="1">
    <citation type="submission" date="2021-02" db="EMBL/GenBank/DDBJ databases">
        <title>Rhodobacter shimadae sp. nov., an aerobic anoxygenic phototrophic bacterium isolated from a hot spring.</title>
        <authorList>
            <person name="Muramatsu S."/>
            <person name="Haruta S."/>
            <person name="Hirose S."/>
            <person name="Hanada S."/>
        </authorList>
    </citation>
    <scope>NUCLEOTIDE SEQUENCE</scope>
    <source>
        <strain evidence="11">N10</strain>
    </source>
</reference>
<comment type="function">
    <text evidence="9">Catalyzes the phospholipid dependent N-acylation of the N-terminal cysteine of apolipoprotein, the last step in lipoprotein maturation.</text>
</comment>
<name>A0A8G1EFC8_9RHOB</name>
<dbReference type="InterPro" id="IPR004563">
    <property type="entry name" value="Apolipo_AcylTrfase"/>
</dbReference>
<dbReference type="InterPro" id="IPR036526">
    <property type="entry name" value="C-N_Hydrolase_sf"/>
</dbReference>
<dbReference type="Pfam" id="PF00795">
    <property type="entry name" value="CN_hydrolase"/>
    <property type="match status" value="1"/>
</dbReference>
<evidence type="ECO:0000256" key="5">
    <source>
        <dbReference type="ARBA" id="ARBA00022692"/>
    </source>
</evidence>
<evidence type="ECO:0000256" key="1">
    <source>
        <dbReference type="ARBA" id="ARBA00004651"/>
    </source>
</evidence>
<comment type="pathway">
    <text evidence="9">Protein modification; lipoprotein biosynthesis (N-acyl transfer).</text>
</comment>
<dbReference type="EC" id="2.3.1.269" evidence="9"/>
<comment type="catalytic activity">
    <reaction evidence="9">
        <text>N-terminal S-1,2-diacyl-sn-glyceryl-L-cysteinyl-[lipoprotein] + a glycerophospholipid = N-acyl-S-1,2-diacyl-sn-glyceryl-L-cysteinyl-[lipoprotein] + a 2-acyl-sn-glycero-3-phospholipid + H(+)</text>
        <dbReference type="Rhea" id="RHEA:48228"/>
        <dbReference type="Rhea" id="RHEA-COMP:14681"/>
        <dbReference type="Rhea" id="RHEA-COMP:14684"/>
        <dbReference type="ChEBI" id="CHEBI:15378"/>
        <dbReference type="ChEBI" id="CHEBI:136912"/>
        <dbReference type="ChEBI" id="CHEBI:140656"/>
        <dbReference type="ChEBI" id="CHEBI:140657"/>
        <dbReference type="ChEBI" id="CHEBI:140660"/>
        <dbReference type="EC" id="2.3.1.269"/>
    </reaction>
</comment>
<keyword evidence="5 9" id="KW-0812">Transmembrane</keyword>
<dbReference type="InterPro" id="IPR003010">
    <property type="entry name" value="C-N_Hydrolase"/>
</dbReference>
<evidence type="ECO:0000256" key="7">
    <source>
        <dbReference type="ARBA" id="ARBA00023136"/>
    </source>
</evidence>
<dbReference type="SUPFAM" id="SSF56317">
    <property type="entry name" value="Carbon-nitrogen hydrolase"/>
    <property type="match status" value="1"/>
</dbReference>
<dbReference type="HAMAP" id="MF_01148">
    <property type="entry name" value="Lnt"/>
    <property type="match status" value="1"/>
</dbReference>
<gene>
    <name evidence="9 11" type="primary">lnt</name>
    <name evidence="11" type="ORF">JO391_12430</name>
</gene>
<feature type="transmembrane region" description="Helical" evidence="9">
    <location>
        <begin position="186"/>
        <end position="205"/>
    </location>
</feature>
<comment type="subcellular location">
    <subcellularLocation>
        <location evidence="1 9">Cell membrane</location>
        <topology evidence="1 9">Multi-pass membrane protein</topology>
    </subcellularLocation>
</comment>
<comment type="similarity">
    <text evidence="2 9">Belongs to the CN hydrolase family. Apolipoprotein N-acyltransferase subfamily.</text>
</comment>
<dbReference type="EMBL" id="CP069370">
    <property type="protein sequence ID" value="QYZ71954.1"/>
    <property type="molecule type" value="Genomic_DNA"/>
</dbReference>
<protein>
    <recommendedName>
        <fullName evidence="9">Apolipoprotein N-acyltransferase</fullName>
        <shortName evidence="9">ALP N-acyltransferase</shortName>
        <ecNumber evidence="9">2.3.1.269</ecNumber>
    </recommendedName>
</protein>
<feature type="transmembrane region" description="Helical" evidence="9">
    <location>
        <begin position="7"/>
        <end position="26"/>
    </location>
</feature>
<dbReference type="GO" id="GO:0016410">
    <property type="term" value="F:N-acyltransferase activity"/>
    <property type="evidence" value="ECO:0007669"/>
    <property type="project" value="UniProtKB-UniRule"/>
</dbReference>
<dbReference type="PANTHER" id="PTHR38686:SF1">
    <property type="entry name" value="APOLIPOPROTEIN N-ACYLTRANSFERASE"/>
    <property type="match status" value="1"/>
</dbReference>
<feature type="transmembrane region" description="Helical" evidence="9">
    <location>
        <begin position="32"/>
        <end position="49"/>
    </location>
</feature>
<dbReference type="Proteomes" id="UP000826300">
    <property type="component" value="Chromosome"/>
</dbReference>
<dbReference type="NCBIfam" id="TIGR00546">
    <property type="entry name" value="lnt"/>
    <property type="match status" value="1"/>
</dbReference>
<keyword evidence="7 9" id="KW-0472">Membrane</keyword>
<sequence>MPRRLPGWPGVRPVALAALFGALAAAGQAPLGWWPVTLVALAGLIRLVARMPGPAAAAWIGLIGGACHFAAAMTWIVEPFLVDPARHAWMIPFAVVLLNAGLGLFWAGAAAASALSRHRIAAFAVALAVAELARGYVLTGFPWALPGHVWVDTPLAQTVALAGPYALTLATLLAAAALATLRPLPAVLGLALLAAGWGWGSWRLAEPEPPAPGVTIRLVQPNAAQDLKWDPDLARDHFERLIANTALPPRPDLTIWPETALPYLIDEGSMLPDIIAEAGQGAPVLIGFQRIEGDRAWNSLGLVMPDGQIALTYDKHHLVPFGEYIPMGDLAFDWFGIRAFASQAGAGYSPGPAAVTLDLGPRLGRALPLICYEAVFPQSLRIPGPRASWIIQATNDAWFGTLTGPWQHFAQARFRAIEQGLPLARAANTGITAMVDARGRVTAELPFATEGRLDAALPGALPPPPYARWGETPLLLVLALLALWLWRPRRAKA</sequence>
<evidence type="ECO:0000256" key="9">
    <source>
        <dbReference type="HAMAP-Rule" id="MF_01148"/>
    </source>
</evidence>
<keyword evidence="6 9" id="KW-1133">Transmembrane helix</keyword>
<dbReference type="PROSITE" id="PS50263">
    <property type="entry name" value="CN_HYDROLASE"/>
    <property type="match status" value="1"/>
</dbReference>
<organism evidence="11 12">
    <name type="scientific">Neotabrizicola shimadae</name>
    <dbReference type="NCBI Taxonomy" id="2807096"/>
    <lineage>
        <taxon>Bacteria</taxon>
        <taxon>Pseudomonadati</taxon>
        <taxon>Pseudomonadota</taxon>
        <taxon>Alphaproteobacteria</taxon>
        <taxon>Rhodobacterales</taxon>
        <taxon>Paracoccaceae</taxon>
        <taxon>Neotabrizicola</taxon>
    </lineage>
</organism>
<dbReference type="InterPro" id="IPR045378">
    <property type="entry name" value="LNT_N"/>
</dbReference>
<dbReference type="Gene3D" id="3.60.110.10">
    <property type="entry name" value="Carbon-nitrogen hydrolase"/>
    <property type="match status" value="1"/>
</dbReference>
<evidence type="ECO:0000256" key="4">
    <source>
        <dbReference type="ARBA" id="ARBA00022679"/>
    </source>
</evidence>
<dbReference type="Pfam" id="PF20154">
    <property type="entry name" value="LNT_N"/>
    <property type="match status" value="1"/>
</dbReference>
<feature type="domain" description="CN hydrolase" evidence="10">
    <location>
        <begin position="219"/>
        <end position="459"/>
    </location>
</feature>
<feature type="transmembrane region" description="Helical" evidence="9">
    <location>
        <begin position="466"/>
        <end position="486"/>
    </location>
</feature>
<feature type="transmembrane region" description="Helical" evidence="9">
    <location>
        <begin position="89"/>
        <end position="108"/>
    </location>
</feature>
<evidence type="ECO:0000313" key="11">
    <source>
        <dbReference type="EMBL" id="QYZ71954.1"/>
    </source>
</evidence>
<evidence type="ECO:0000259" key="10">
    <source>
        <dbReference type="PROSITE" id="PS50263"/>
    </source>
</evidence>
<evidence type="ECO:0000313" key="12">
    <source>
        <dbReference type="Proteomes" id="UP000826300"/>
    </source>
</evidence>
<accession>A0A8G1EFC8</accession>
<dbReference type="AlphaFoldDB" id="A0A8G1EFC8"/>
<dbReference type="GO" id="GO:0005886">
    <property type="term" value="C:plasma membrane"/>
    <property type="evidence" value="ECO:0007669"/>
    <property type="project" value="UniProtKB-SubCell"/>
</dbReference>
<feature type="transmembrane region" description="Helical" evidence="9">
    <location>
        <begin position="120"/>
        <end position="139"/>
    </location>
</feature>
<evidence type="ECO:0000256" key="2">
    <source>
        <dbReference type="ARBA" id="ARBA00010065"/>
    </source>
</evidence>
<feature type="transmembrane region" description="Helical" evidence="9">
    <location>
        <begin position="56"/>
        <end position="77"/>
    </location>
</feature>